<comment type="caution">
    <text evidence="3">The sequence shown here is derived from an EMBL/GenBank/DDBJ whole genome shotgun (WGS) entry which is preliminary data.</text>
</comment>
<evidence type="ECO:0000256" key="1">
    <source>
        <dbReference type="SAM" id="MobiDB-lite"/>
    </source>
</evidence>
<feature type="transmembrane region" description="Helical" evidence="2">
    <location>
        <begin position="16"/>
        <end position="36"/>
    </location>
</feature>
<keyword evidence="2" id="KW-1133">Transmembrane helix</keyword>
<reference evidence="3" key="1">
    <citation type="journal article" date="2014" name="Front. Microbiol.">
        <title>High frequency of phylogenetically diverse reductive dehalogenase-homologous genes in deep subseafloor sedimentary metagenomes.</title>
        <authorList>
            <person name="Kawai M."/>
            <person name="Futagami T."/>
            <person name="Toyoda A."/>
            <person name="Takaki Y."/>
            <person name="Nishi S."/>
            <person name="Hori S."/>
            <person name="Arai W."/>
            <person name="Tsubouchi T."/>
            <person name="Morono Y."/>
            <person name="Uchiyama I."/>
            <person name="Ito T."/>
            <person name="Fujiyama A."/>
            <person name="Inagaki F."/>
            <person name="Takami H."/>
        </authorList>
    </citation>
    <scope>NUCLEOTIDE SEQUENCE</scope>
    <source>
        <strain evidence="3">Expedition CK06-06</strain>
    </source>
</reference>
<keyword evidence="2" id="KW-0472">Membrane</keyword>
<proteinExistence type="predicted"/>
<sequence length="91" mass="9875">MAPAAQMITTSSSIELGLVVLMATGLLALGGWSAILRHRQDDHGHKIRRIERRTVVLEDDKTARDAVKAYKRGVAPDAPRTRPADSSSPSE</sequence>
<dbReference type="EMBL" id="BARS01027041">
    <property type="protein sequence ID" value="GAG07371.1"/>
    <property type="molecule type" value="Genomic_DNA"/>
</dbReference>
<evidence type="ECO:0000313" key="3">
    <source>
        <dbReference type="EMBL" id="GAG07371.1"/>
    </source>
</evidence>
<feature type="region of interest" description="Disordered" evidence="1">
    <location>
        <begin position="69"/>
        <end position="91"/>
    </location>
</feature>
<evidence type="ECO:0000256" key="2">
    <source>
        <dbReference type="SAM" id="Phobius"/>
    </source>
</evidence>
<gene>
    <name evidence="3" type="ORF">S01H1_42514</name>
</gene>
<accession>X0W3R4</accession>
<organism evidence="3">
    <name type="scientific">marine sediment metagenome</name>
    <dbReference type="NCBI Taxonomy" id="412755"/>
    <lineage>
        <taxon>unclassified sequences</taxon>
        <taxon>metagenomes</taxon>
        <taxon>ecological metagenomes</taxon>
    </lineage>
</organism>
<dbReference type="AlphaFoldDB" id="X0W3R4"/>
<keyword evidence="2" id="KW-0812">Transmembrane</keyword>
<name>X0W3R4_9ZZZZ</name>
<protein>
    <submittedName>
        <fullName evidence="3">Uncharacterized protein</fullName>
    </submittedName>
</protein>